<keyword evidence="9 11" id="KW-0648">Protein biosynthesis</keyword>
<dbReference type="PRINTS" id="PR00980">
    <property type="entry name" value="TRNASYNTHALA"/>
</dbReference>
<dbReference type="GO" id="GO:0005737">
    <property type="term" value="C:cytoplasm"/>
    <property type="evidence" value="ECO:0007669"/>
    <property type="project" value="UniProtKB-SubCell"/>
</dbReference>
<dbReference type="GO" id="GO:0008270">
    <property type="term" value="F:zinc ion binding"/>
    <property type="evidence" value="ECO:0007669"/>
    <property type="project" value="UniProtKB-UniRule"/>
</dbReference>
<dbReference type="Gene3D" id="2.40.30.130">
    <property type="match status" value="1"/>
</dbReference>
<feature type="binding site" evidence="11">
    <location>
        <position position="665"/>
    </location>
    <ligand>
        <name>Zn(2+)</name>
        <dbReference type="ChEBI" id="CHEBI:29105"/>
    </ligand>
</feature>
<evidence type="ECO:0000256" key="2">
    <source>
        <dbReference type="ARBA" id="ARBA00022555"/>
    </source>
</evidence>
<comment type="similarity">
    <text evidence="1 11">Belongs to the class-II aminoacyl-tRNA synthetase family.</text>
</comment>
<dbReference type="FunFam" id="3.30.980.10:FF:000004">
    <property type="entry name" value="Alanine--tRNA ligase, cytoplasmic"/>
    <property type="match status" value="1"/>
</dbReference>
<comment type="function">
    <text evidence="11">Catalyzes the attachment of alanine to tRNA(Ala) in a two-step reaction: alanine is first activated by ATP to form Ala-AMP and then transferred to the acceptor end of tRNA(Ala). Also edits incorrectly charged Ser-tRNA(Ala) and Gly-tRNA(Ala) via its editing domain.</text>
</comment>
<dbReference type="SUPFAM" id="SSF55681">
    <property type="entry name" value="Class II aaRS and biotin synthetases"/>
    <property type="match status" value="1"/>
</dbReference>
<evidence type="ECO:0000313" key="13">
    <source>
        <dbReference type="EMBL" id="MBB6128928.1"/>
    </source>
</evidence>
<comment type="subcellular location">
    <subcellularLocation>
        <location evidence="11">Cytoplasm</location>
    </subcellularLocation>
</comment>
<comment type="domain">
    <text evidence="11">Consists of three domains; the N-terminal catalytic domain, the editing domain and the C-terminal C-Ala domain. The editing domain removes incorrectly charged amino acids, while the C-Ala domain, along with tRNA(Ala), serves as a bridge to cooperatively bring together the editing and aminoacylation centers thus stimulating deacylation of misacylated tRNAs.</text>
</comment>
<evidence type="ECO:0000256" key="9">
    <source>
        <dbReference type="ARBA" id="ARBA00022917"/>
    </source>
</evidence>
<feature type="binding site" evidence="11">
    <location>
        <position position="669"/>
    </location>
    <ligand>
        <name>Zn(2+)</name>
        <dbReference type="ChEBI" id="CHEBI:29105"/>
    </ligand>
</feature>
<dbReference type="GO" id="GO:0002161">
    <property type="term" value="F:aminoacyl-tRNA deacylase activity"/>
    <property type="evidence" value="ECO:0007669"/>
    <property type="project" value="TreeGrafter"/>
</dbReference>
<dbReference type="InterPro" id="IPR045864">
    <property type="entry name" value="aa-tRNA-synth_II/BPL/LPL"/>
</dbReference>
<dbReference type="SUPFAM" id="SSF55186">
    <property type="entry name" value="ThrRS/AlaRS common domain"/>
    <property type="match status" value="1"/>
</dbReference>
<comment type="catalytic activity">
    <reaction evidence="11">
        <text>tRNA(Ala) + L-alanine + ATP = L-alanyl-tRNA(Ala) + AMP + diphosphate</text>
        <dbReference type="Rhea" id="RHEA:12540"/>
        <dbReference type="Rhea" id="RHEA-COMP:9657"/>
        <dbReference type="Rhea" id="RHEA-COMP:9923"/>
        <dbReference type="ChEBI" id="CHEBI:30616"/>
        <dbReference type="ChEBI" id="CHEBI:33019"/>
        <dbReference type="ChEBI" id="CHEBI:57972"/>
        <dbReference type="ChEBI" id="CHEBI:78442"/>
        <dbReference type="ChEBI" id="CHEBI:78497"/>
        <dbReference type="ChEBI" id="CHEBI:456215"/>
        <dbReference type="EC" id="6.1.1.7"/>
    </reaction>
</comment>
<dbReference type="FunFam" id="3.30.930.10:FF:000011">
    <property type="entry name" value="Alanine--tRNA ligase, cytoplasmic"/>
    <property type="match status" value="1"/>
</dbReference>
<dbReference type="NCBIfam" id="TIGR00344">
    <property type="entry name" value="alaS"/>
    <property type="match status" value="1"/>
</dbReference>
<keyword evidence="3 11" id="KW-0436">Ligase</keyword>
<dbReference type="InterPro" id="IPR050058">
    <property type="entry name" value="Ala-tRNA_ligase"/>
</dbReference>
<evidence type="ECO:0000256" key="3">
    <source>
        <dbReference type="ARBA" id="ARBA00022598"/>
    </source>
</evidence>
<dbReference type="Proteomes" id="UP000548326">
    <property type="component" value="Unassembled WGS sequence"/>
</dbReference>
<dbReference type="InterPro" id="IPR012947">
    <property type="entry name" value="tRNA_SAD"/>
</dbReference>
<dbReference type="FunFam" id="3.10.310.40:FF:000001">
    <property type="entry name" value="Alanine--tRNA ligase"/>
    <property type="match status" value="1"/>
</dbReference>
<dbReference type="SMART" id="SM00863">
    <property type="entry name" value="tRNA_SAD"/>
    <property type="match status" value="1"/>
</dbReference>
<dbReference type="GO" id="GO:0005524">
    <property type="term" value="F:ATP binding"/>
    <property type="evidence" value="ECO:0007669"/>
    <property type="project" value="UniProtKB-UniRule"/>
</dbReference>
<dbReference type="HAMAP" id="MF_00036_B">
    <property type="entry name" value="Ala_tRNA_synth_B"/>
    <property type="match status" value="1"/>
</dbReference>
<dbReference type="GO" id="GO:0000049">
    <property type="term" value="F:tRNA binding"/>
    <property type="evidence" value="ECO:0007669"/>
    <property type="project" value="UniProtKB-KW"/>
</dbReference>
<name>A0A841JJQ8_9SPHI</name>
<dbReference type="Gene3D" id="3.10.310.40">
    <property type="match status" value="1"/>
</dbReference>
<dbReference type="InterPro" id="IPR018164">
    <property type="entry name" value="Ala-tRNA-synth_IIc_N"/>
</dbReference>
<gene>
    <name evidence="11" type="primary">alaS</name>
    <name evidence="13" type="ORF">HDF22_003051</name>
</gene>
<feature type="binding site" evidence="11">
    <location>
        <position position="773"/>
    </location>
    <ligand>
        <name>Zn(2+)</name>
        <dbReference type="ChEBI" id="CHEBI:29105"/>
    </ligand>
</feature>
<keyword evidence="10 11" id="KW-0030">Aminoacyl-tRNA synthetase</keyword>
<proteinExistence type="inferred from homology"/>
<dbReference type="EC" id="6.1.1.7" evidence="11"/>
<evidence type="ECO:0000313" key="14">
    <source>
        <dbReference type="Proteomes" id="UP000548326"/>
    </source>
</evidence>
<protein>
    <recommendedName>
        <fullName evidence="11">Alanine--tRNA ligase</fullName>
        <ecNumber evidence="11">6.1.1.7</ecNumber>
    </recommendedName>
    <alternativeName>
        <fullName evidence="11">Alanyl-tRNA synthetase</fullName>
        <shortName evidence="11">AlaRS</shortName>
    </alternativeName>
</protein>
<dbReference type="InterPro" id="IPR009000">
    <property type="entry name" value="Transl_B-barrel_sf"/>
</dbReference>
<evidence type="ECO:0000259" key="12">
    <source>
        <dbReference type="PROSITE" id="PS50860"/>
    </source>
</evidence>
<sequence length="976" mass="108460">MTATEIRQAFLDFFVSKGHIIVPSAPIVIKNDPTLMFTNAGMNQFKDIFLGEAPAKAPRAADTQRCLRVSGKHNDLEEVGIDTYHHTMFEMLGNWSFGDYFKKEAIAWGWELLTEVYKLPKDRLYITYFEGDDKEGLEKDIESHELWKALVAEDHILRGNKKDNFWEMGETGPCGPCSEIHYDSRPDSERAEIDGATLVNADHDQVIEIWNIVFMQFNRLKGGALQPLPAKHVDTGMGFERLVRVLQGKTSNYDSDVFQPMIQFIAEKSGKPYNSKAKPGDADWNEAVAMRVLADHIRAISFAIADGQLPSNNKAGYVIRRILRRAVRYSYQYLGFKEPFLNQLVPLLADQFKGVFDNLYSQKDFVQKVVLEEEVSFLRTLGKGINILTDYIDYPQKIQKFLDKEYGLSWDNTGITEITTYGTSSTDLYSKSTYPSNVNDYQVNTNFVVLKLAQYIVNHILKPSDSSSNERALVQVINNKTDYYEAFDALKKHTGQISGKIAFELSDTYGFPLDLTELMAREKGLIVDADGFEAALQAQKSRSRAATAIDTGDWVVLKDNDSVEFTGYDETETVAHVVKYRKVTAKGKEQFQIVLDKTPFYAESGGQVGDRGELVFPDGEIVKVTDTKKENGLIVHFVDKLPEDIDDALTAIVDPALRSQTNSNHSATHLLHAAMKQVLGSHVNQKGSLVNADYLRFDFSHFAKVTDEELAQIEAIVNQKVRENISLKEERSVLYAEAITSGVTALFGEKYGEYVRVITFEDTFSKELCGGTHVKATGQIGFFKIVAESAVAAGVRRIEAITGVAAEVYITNQNQLIDQLKELLKNPKDLAKSVESLLDENAKLKKEIEKSILEKSSGLKNELAQKVESINGINFIAQKVALPNADAVKNLAYQLKDIVTDLFLVLAADFDGKPSLTVMIAENLVKEKGLNAGNIVRELAKEIKGGGGGQPFFATAGGSDASGLDAALAKAKSFVG</sequence>
<dbReference type="InterPro" id="IPR002318">
    <property type="entry name" value="Ala-tRNA-lgiase_IIc"/>
</dbReference>
<keyword evidence="7 11" id="KW-0067">ATP-binding</keyword>
<dbReference type="RefSeq" id="WP_260170870.1">
    <property type="nucleotide sequence ID" value="NZ_JACHCA010000007.1"/>
</dbReference>
<dbReference type="Gene3D" id="3.30.930.10">
    <property type="entry name" value="Bira Bifunctional Protein, Domain 2"/>
    <property type="match status" value="1"/>
</dbReference>
<dbReference type="InterPro" id="IPR018162">
    <property type="entry name" value="Ala-tRNA-ligase_IIc_anticod-bd"/>
</dbReference>
<dbReference type="InterPro" id="IPR018165">
    <property type="entry name" value="Ala-tRNA-synth_IIc_core"/>
</dbReference>
<evidence type="ECO:0000256" key="5">
    <source>
        <dbReference type="ARBA" id="ARBA00022741"/>
    </source>
</evidence>
<evidence type="ECO:0000256" key="7">
    <source>
        <dbReference type="ARBA" id="ARBA00022840"/>
    </source>
</evidence>
<dbReference type="PROSITE" id="PS50860">
    <property type="entry name" value="AA_TRNA_LIGASE_II_ALA"/>
    <property type="match status" value="1"/>
</dbReference>
<evidence type="ECO:0000256" key="11">
    <source>
        <dbReference type="HAMAP-Rule" id="MF_00036"/>
    </source>
</evidence>
<dbReference type="PANTHER" id="PTHR11777:SF9">
    <property type="entry name" value="ALANINE--TRNA LIGASE, CYTOPLASMIC"/>
    <property type="match status" value="1"/>
</dbReference>
<accession>A0A841JJQ8</accession>
<dbReference type="Pfam" id="PF07973">
    <property type="entry name" value="tRNA_SAD"/>
    <property type="match status" value="1"/>
</dbReference>
<dbReference type="Pfam" id="PF01411">
    <property type="entry name" value="tRNA-synt_2c"/>
    <property type="match status" value="2"/>
</dbReference>
<dbReference type="InterPro" id="IPR003156">
    <property type="entry name" value="DHHA1_dom"/>
</dbReference>
<evidence type="ECO:0000256" key="1">
    <source>
        <dbReference type="ARBA" id="ARBA00008226"/>
    </source>
</evidence>
<keyword evidence="6 11" id="KW-0862">Zinc</keyword>
<dbReference type="GO" id="GO:0004813">
    <property type="term" value="F:alanine-tRNA ligase activity"/>
    <property type="evidence" value="ECO:0007669"/>
    <property type="project" value="UniProtKB-UniRule"/>
</dbReference>
<evidence type="ECO:0000256" key="8">
    <source>
        <dbReference type="ARBA" id="ARBA00022884"/>
    </source>
</evidence>
<keyword evidence="5 11" id="KW-0547">Nucleotide-binding</keyword>
<dbReference type="EMBL" id="JACHCA010000007">
    <property type="protein sequence ID" value="MBB6128928.1"/>
    <property type="molecule type" value="Genomic_DNA"/>
</dbReference>
<dbReference type="Gene3D" id="3.30.980.10">
    <property type="entry name" value="Threonyl-trna Synthetase, Chain A, domain 2"/>
    <property type="match status" value="1"/>
</dbReference>
<dbReference type="GO" id="GO:0006419">
    <property type="term" value="P:alanyl-tRNA aminoacylation"/>
    <property type="evidence" value="ECO:0007669"/>
    <property type="project" value="UniProtKB-UniRule"/>
</dbReference>
<evidence type="ECO:0000256" key="6">
    <source>
        <dbReference type="ARBA" id="ARBA00022833"/>
    </source>
</evidence>
<dbReference type="AlphaFoldDB" id="A0A841JJQ8"/>
<dbReference type="PANTHER" id="PTHR11777">
    <property type="entry name" value="ALANYL-TRNA SYNTHETASE"/>
    <property type="match status" value="1"/>
</dbReference>
<comment type="cofactor">
    <cofactor evidence="11">
        <name>Zn(2+)</name>
        <dbReference type="ChEBI" id="CHEBI:29105"/>
    </cofactor>
    <text evidence="11">Binds 1 zinc ion per subunit.</text>
</comment>
<keyword evidence="2 11" id="KW-0820">tRNA-binding</keyword>
<keyword evidence="4 11" id="KW-0479">Metal-binding</keyword>
<evidence type="ECO:0000256" key="10">
    <source>
        <dbReference type="ARBA" id="ARBA00023146"/>
    </source>
</evidence>
<feature type="domain" description="Alanyl-transfer RNA synthetases family profile" evidence="12">
    <location>
        <begin position="1"/>
        <end position="812"/>
    </location>
</feature>
<dbReference type="Pfam" id="PF02272">
    <property type="entry name" value="DHHA1"/>
    <property type="match status" value="1"/>
</dbReference>
<keyword evidence="11" id="KW-0963">Cytoplasm</keyword>
<keyword evidence="8 11" id="KW-0694">RNA-binding</keyword>
<organism evidence="13 14">
    <name type="scientific">Mucilaginibacter lappiensis</name>
    <dbReference type="NCBI Taxonomy" id="354630"/>
    <lineage>
        <taxon>Bacteria</taxon>
        <taxon>Pseudomonadati</taxon>
        <taxon>Bacteroidota</taxon>
        <taxon>Sphingobacteriia</taxon>
        <taxon>Sphingobacteriales</taxon>
        <taxon>Sphingobacteriaceae</taxon>
        <taxon>Mucilaginibacter</taxon>
    </lineage>
</organism>
<dbReference type="Gene3D" id="3.30.54.20">
    <property type="match status" value="1"/>
</dbReference>
<dbReference type="SUPFAM" id="SSF50447">
    <property type="entry name" value="Translation proteins"/>
    <property type="match status" value="1"/>
</dbReference>
<dbReference type="CDD" id="cd00673">
    <property type="entry name" value="AlaRS_core"/>
    <property type="match status" value="1"/>
</dbReference>
<dbReference type="InterPro" id="IPR023033">
    <property type="entry name" value="Ala_tRNA_ligase_euk/bac"/>
</dbReference>
<dbReference type="SUPFAM" id="SSF101353">
    <property type="entry name" value="Putative anticodon-binding domain of alanyl-tRNA synthetase (AlaRS)"/>
    <property type="match status" value="1"/>
</dbReference>
<dbReference type="InterPro" id="IPR018163">
    <property type="entry name" value="Thr/Ala-tRNA-synth_IIc_edit"/>
</dbReference>
<feature type="binding site" evidence="11">
    <location>
        <position position="769"/>
    </location>
    <ligand>
        <name>Zn(2+)</name>
        <dbReference type="ChEBI" id="CHEBI:29105"/>
    </ligand>
</feature>
<evidence type="ECO:0000256" key="4">
    <source>
        <dbReference type="ARBA" id="ARBA00022723"/>
    </source>
</evidence>
<comment type="caution">
    <text evidence="13">The sequence shown here is derived from an EMBL/GenBank/DDBJ whole genome shotgun (WGS) entry which is preliminary data.</text>
</comment>
<reference evidence="13 14" key="1">
    <citation type="submission" date="2020-08" db="EMBL/GenBank/DDBJ databases">
        <title>Genomic Encyclopedia of Type Strains, Phase IV (KMG-V): Genome sequencing to study the core and pangenomes of soil and plant-associated prokaryotes.</title>
        <authorList>
            <person name="Whitman W."/>
        </authorList>
    </citation>
    <scope>NUCLEOTIDE SEQUENCE [LARGE SCALE GENOMIC DNA]</scope>
    <source>
        <strain evidence="13 14">MP601</strain>
    </source>
</reference>